<sequence>MDLTPDVTTPLLRRCTALATMARVELLSEHRHRAADELSEVLDEIVSWSGSRLDDPDPTMLALCAAALLDLADRIPGAATALAARVADALGVLTGQIPTRPLSVRA</sequence>
<dbReference type="EMBL" id="JBHUFL010000003">
    <property type="protein sequence ID" value="MFD1835848.1"/>
    <property type="molecule type" value="Genomic_DNA"/>
</dbReference>
<proteinExistence type="predicted"/>
<accession>A0ABW4Q2C0</accession>
<reference evidence="2" key="1">
    <citation type="journal article" date="2019" name="Int. J. Syst. Evol. Microbiol.">
        <title>The Global Catalogue of Microorganisms (GCM) 10K type strain sequencing project: providing services to taxonomists for standard genome sequencing and annotation.</title>
        <authorList>
            <consortium name="The Broad Institute Genomics Platform"/>
            <consortium name="The Broad Institute Genome Sequencing Center for Infectious Disease"/>
            <person name="Wu L."/>
            <person name="Ma J."/>
        </authorList>
    </citation>
    <scope>NUCLEOTIDE SEQUENCE [LARGE SCALE GENOMIC DNA]</scope>
    <source>
        <strain evidence="2">JCM 11650</strain>
    </source>
</reference>
<gene>
    <name evidence="1" type="ORF">ACFSDA_12290</name>
</gene>
<evidence type="ECO:0000313" key="2">
    <source>
        <dbReference type="Proteomes" id="UP001597280"/>
    </source>
</evidence>
<organism evidence="1 2">
    <name type="scientific">Brachybacterium rhamnosum</name>
    <dbReference type="NCBI Taxonomy" id="173361"/>
    <lineage>
        <taxon>Bacteria</taxon>
        <taxon>Bacillati</taxon>
        <taxon>Actinomycetota</taxon>
        <taxon>Actinomycetes</taxon>
        <taxon>Micrococcales</taxon>
        <taxon>Dermabacteraceae</taxon>
        <taxon>Brachybacterium</taxon>
    </lineage>
</organism>
<keyword evidence="2" id="KW-1185">Reference proteome</keyword>
<dbReference type="Proteomes" id="UP001597280">
    <property type="component" value="Unassembled WGS sequence"/>
</dbReference>
<protein>
    <submittedName>
        <fullName evidence="1">Uncharacterized protein</fullName>
    </submittedName>
</protein>
<dbReference type="RefSeq" id="WP_343905059.1">
    <property type="nucleotide sequence ID" value="NZ_BAAAIS010000003.1"/>
</dbReference>
<name>A0ABW4Q2C0_9MICO</name>
<comment type="caution">
    <text evidence="1">The sequence shown here is derived from an EMBL/GenBank/DDBJ whole genome shotgun (WGS) entry which is preliminary data.</text>
</comment>
<evidence type="ECO:0000313" key="1">
    <source>
        <dbReference type="EMBL" id="MFD1835848.1"/>
    </source>
</evidence>